<reference evidence="2 3" key="1">
    <citation type="submission" date="2022-06" db="EMBL/GenBank/DDBJ databases">
        <title>Halogeometricum sp. a new haloarchaeum isolate from saline soil.</title>
        <authorList>
            <person name="Strakova D."/>
            <person name="Galisteo C."/>
            <person name="Sanchez-Porro C."/>
            <person name="Ventosa A."/>
        </authorList>
    </citation>
    <scope>NUCLEOTIDE SEQUENCE [LARGE SCALE GENOMIC DNA]</scope>
    <source>
        <strain evidence="3">S3BR25-2</strain>
    </source>
</reference>
<organism evidence="2 3">
    <name type="scientific">Halogeometricum luteum</name>
    <dbReference type="NCBI Taxonomy" id="2950537"/>
    <lineage>
        <taxon>Archaea</taxon>
        <taxon>Methanobacteriati</taxon>
        <taxon>Methanobacteriota</taxon>
        <taxon>Stenosarchaea group</taxon>
        <taxon>Halobacteria</taxon>
        <taxon>Halobacteriales</taxon>
        <taxon>Haloferacaceae</taxon>
        <taxon>Halogeometricum</taxon>
    </lineage>
</organism>
<proteinExistence type="predicted"/>
<gene>
    <name evidence="2" type="ORF">NDI79_07750</name>
</gene>
<dbReference type="RefSeq" id="WP_310927909.1">
    <property type="nucleotide sequence ID" value="NZ_JAMQOQ010000002.1"/>
</dbReference>
<feature type="region of interest" description="Disordered" evidence="1">
    <location>
        <begin position="26"/>
        <end position="48"/>
    </location>
</feature>
<evidence type="ECO:0000256" key="1">
    <source>
        <dbReference type="SAM" id="MobiDB-lite"/>
    </source>
</evidence>
<accession>A0ABU2FZU4</accession>
<evidence type="ECO:0000313" key="3">
    <source>
        <dbReference type="Proteomes" id="UP001254813"/>
    </source>
</evidence>
<sequence>MRADTMCHHYESNPEWEALVEKRLRAEFEEADDPEESPGRAGPPLADD</sequence>
<keyword evidence="3" id="KW-1185">Reference proteome</keyword>
<evidence type="ECO:0000313" key="2">
    <source>
        <dbReference type="EMBL" id="MDS0294063.1"/>
    </source>
</evidence>
<dbReference type="EMBL" id="JAMQOQ010000002">
    <property type="protein sequence ID" value="MDS0294063.1"/>
    <property type="molecule type" value="Genomic_DNA"/>
</dbReference>
<dbReference type="Proteomes" id="UP001254813">
    <property type="component" value="Unassembled WGS sequence"/>
</dbReference>
<protein>
    <submittedName>
        <fullName evidence="2">Uncharacterized protein</fullName>
    </submittedName>
</protein>
<name>A0ABU2FZU4_9EURY</name>
<comment type="caution">
    <text evidence="2">The sequence shown here is derived from an EMBL/GenBank/DDBJ whole genome shotgun (WGS) entry which is preliminary data.</text>
</comment>